<dbReference type="RefSeq" id="WP_092410181.1">
    <property type="nucleotide sequence ID" value="NZ_FOVF01000033.1"/>
</dbReference>
<keyword evidence="13" id="KW-1185">Reference proteome</keyword>
<evidence type="ECO:0000256" key="5">
    <source>
        <dbReference type="ARBA" id="ARBA00022475"/>
    </source>
</evidence>
<name>A0A1I5A7W9_9GAMM</name>
<gene>
    <name evidence="12" type="ORF">SAMN05216289_13333</name>
</gene>
<evidence type="ECO:0000256" key="3">
    <source>
        <dbReference type="ARBA" id="ARBA00009120"/>
    </source>
</evidence>
<feature type="transmembrane region" description="Helical" evidence="11">
    <location>
        <begin position="240"/>
        <end position="262"/>
    </location>
</feature>
<evidence type="ECO:0000313" key="12">
    <source>
        <dbReference type="EMBL" id="SFN58554.1"/>
    </source>
</evidence>
<dbReference type="GO" id="GO:0055056">
    <property type="term" value="F:D-glucose transmembrane transporter activity"/>
    <property type="evidence" value="ECO:0007669"/>
    <property type="project" value="InterPro"/>
</dbReference>
<dbReference type="InterPro" id="IPR005964">
    <property type="entry name" value="Glc/Gal_transptr_bac"/>
</dbReference>
<comment type="similarity">
    <text evidence="3">Belongs to the major facilitator superfamily. FHS transporter (TC 2.A.1.7) family.</text>
</comment>
<evidence type="ECO:0000256" key="7">
    <source>
        <dbReference type="ARBA" id="ARBA00022597"/>
    </source>
</evidence>
<keyword evidence="8 11" id="KW-0812">Transmembrane</keyword>
<feature type="transmembrane region" description="Helical" evidence="11">
    <location>
        <begin position="48"/>
        <end position="66"/>
    </location>
</feature>
<dbReference type="PANTHER" id="PTHR43702">
    <property type="entry name" value="L-FUCOSE-PROTON SYMPORTER"/>
    <property type="match status" value="1"/>
</dbReference>
<accession>A0A1I5A7W9</accession>
<dbReference type="STRING" id="578942.SAMN05216289_13333"/>
<dbReference type="NCBIfam" id="TIGR01272">
    <property type="entry name" value="gluP"/>
    <property type="match status" value="1"/>
</dbReference>
<dbReference type="GO" id="GO:1904659">
    <property type="term" value="P:D-glucose transmembrane transport"/>
    <property type="evidence" value="ECO:0007669"/>
    <property type="project" value="InterPro"/>
</dbReference>
<keyword evidence="9 11" id="KW-1133">Transmembrane helix</keyword>
<dbReference type="GO" id="GO:0005354">
    <property type="term" value="F:galactose transmembrane transporter activity"/>
    <property type="evidence" value="ECO:0007669"/>
    <property type="project" value="InterPro"/>
</dbReference>
<comment type="function">
    <text evidence="1">Intake of glucose and galactose.</text>
</comment>
<dbReference type="GO" id="GO:0005886">
    <property type="term" value="C:plasma membrane"/>
    <property type="evidence" value="ECO:0007669"/>
    <property type="project" value="UniProtKB-SubCell"/>
</dbReference>
<evidence type="ECO:0000256" key="9">
    <source>
        <dbReference type="ARBA" id="ARBA00022989"/>
    </source>
</evidence>
<dbReference type="AlphaFoldDB" id="A0A1I5A7W9"/>
<keyword evidence="5" id="KW-1003">Cell membrane</keyword>
<dbReference type="OrthoDB" id="9795150at2"/>
<feature type="transmembrane region" description="Helical" evidence="11">
    <location>
        <begin position="307"/>
        <end position="325"/>
    </location>
</feature>
<keyword evidence="10 11" id="KW-0472">Membrane</keyword>
<feature type="transmembrane region" description="Helical" evidence="11">
    <location>
        <begin position="151"/>
        <end position="175"/>
    </location>
</feature>
<protein>
    <submittedName>
        <fullName evidence="12">MFS transporter, FHS family, L-fucose permease</fullName>
    </submittedName>
</protein>
<feature type="transmembrane region" description="Helical" evidence="11">
    <location>
        <begin position="391"/>
        <end position="410"/>
    </location>
</feature>
<evidence type="ECO:0000256" key="10">
    <source>
        <dbReference type="ARBA" id="ARBA00023136"/>
    </source>
</evidence>
<evidence type="ECO:0000256" key="4">
    <source>
        <dbReference type="ARBA" id="ARBA00022448"/>
    </source>
</evidence>
<dbReference type="Pfam" id="PF07690">
    <property type="entry name" value="MFS_1"/>
    <property type="match status" value="1"/>
</dbReference>
<evidence type="ECO:0000256" key="2">
    <source>
        <dbReference type="ARBA" id="ARBA00004429"/>
    </source>
</evidence>
<evidence type="ECO:0000256" key="8">
    <source>
        <dbReference type="ARBA" id="ARBA00022692"/>
    </source>
</evidence>
<dbReference type="SUPFAM" id="SSF103473">
    <property type="entry name" value="MFS general substrate transporter"/>
    <property type="match status" value="1"/>
</dbReference>
<feature type="transmembrane region" description="Helical" evidence="11">
    <location>
        <begin position="367"/>
        <end position="385"/>
    </location>
</feature>
<sequence length="436" mass="46413">MNERTASPRTALVVATTLFFMWGFITVLNDVLIPHLKSVFTLNYTEVMLVQFIFFGAYFIMSLPAGKVIAQVGYRGGIILGLVATGIGALLFIPAARWVSYPLFLSAFFVLASGITLLQVAANPYVCLLGDPRLASSRLNLAQALNSLGTTIAPALGGALILSGAVLGAGELAALSPPELLAYRSGQAALVTGPYLALAATLFVLAVVVWLFRLPTLSEATERADAQRHRFADVLGFRHVRLGVVAIFLYVGAEVSIGSFLINYLSLPDIGNISEAEAARYVSLYWGGAMVGRFVGFMLLRRIEPGRLLGIFAMFSVLLVATTILSEGRIALWSVVAIGLFNSIMFPNIFTLGIARMGAMTDKASSLLIMAIVGGAIVPVLQGALADRIGIQHAFVLPLVCYFFIVYYGFAGARILDMSRVPGDVGPAGASRVAGH</sequence>
<keyword evidence="4" id="KW-0813">Transport</keyword>
<organism evidence="12 13">
    <name type="scientific">Dokdonella immobilis</name>
    <dbReference type="NCBI Taxonomy" id="578942"/>
    <lineage>
        <taxon>Bacteria</taxon>
        <taxon>Pseudomonadati</taxon>
        <taxon>Pseudomonadota</taxon>
        <taxon>Gammaproteobacteria</taxon>
        <taxon>Lysobacterales</taxon>
        <taxon>Rhodanobacteraceae</taxon>
        <taxon>Dokdonella</taxon>
    </lineage>
</organism>
<dbReference type="PANTHER" id="PTHR43702:SF3">
    <property type="entry name" value="PROTEIN TSGA"/>
    <property type="match status" value="1"/>
</dbReference>
<keyword evidence="7" id="KW-0762">Sugar transport</keyword>
<feature type="transmembrane region" description="Helical" evidence="11">
    <location>
        <begin position="78"/>
        <end position="99"/>
    </location>
</feature>
<dbReference type="EMBL" id="FOVF01000033">
    <property type="protein sequence ID" value="SFN58554.1"/>
    <property type="molecule type" value="Genomic_DNA"/>
</dbReference>
<comment type="subcellular location">
    <subcellularLocation>
        <location evidence="2">Cell inner membrane</location>
        <topology evidence="2">Multi-pass membrane protein</topology>
    </subcellularLocation>
</comment>
<dbReference type="InterPro" id="IPR036259">
    <property type="entry name" value="MFS_trans_sf"/>
</dbReference>
<dbReference type="InterPro" id="IPR011701">
    <property type="entry name" value="MFS"/>
</dbReference>
<dbReference type="Proteomes" id="UP000198575">
    <property type="component" value="Unassembled WGS sequence"/>
</dbReference>
<keyword evidence="6" id="KW-0997">Cell inner membrane</keyword>
<feature type="transmembrane region" description="Helical" evidence="11">
    <location>
        <begin position="282"/>
        <end position="300"/>
    </location>
</feature>
<feature type="transmembrane region" description="Helical" evidence="11">
    <location>
        <begin position="105"/>
        <end position="130"/>
    </location>
</feature>
<feature type="transmembrane region" description="Helical" evidence="11">
    <location>
        <begin position="331"/>
        <end position="355"/>
    </location>
</feature>
<dbReference type="Gene3D" id="1.20.1250.20">
    <property type="entry name" value="MFS general substrate transporter like domains"/>
    <property type="match status" value="2"/>
</dbReference>
<evidence type="ECO:0000256" key="11">
    <source>
        <dbReference type="SAM" id="Phobius"/>
    </source>
</evidence>
<dbReference type="CDD" id="cd17394">
    <property type="entry name" value="MFS_FucP_like"/>
    <property type="match status" value="1"/>
</dbReference>
<proteinExistence type="inferred from homology"/>
<evidence type="ECO:0000256" key="6">
    <source>
        <dbReference type="ARBA" id="ARBA00022519"/>
    </source>
</evidence>
<dbReference type="InterPro" id="IPR050375">
    <property type="entry name" value="MFS_TsgA-like"/>
</dbReference>
<feature type="transmembrane region" description="Helical" evidence="11">
    <location>
        <begin position="195"/>
        <end position="214"/>
    </location>
</feature>
<evidence type="ECO:0000313" key="13">
    <source>
        <dbReference type="Proteomes" id="UP000198575"/>
    </source>
</evidence>
<feature type="transmembrane region" description="Helical" evidence="11">
    <location>
        <begin position="12"/>
        <end position="36"/>
    </location>
</feature>
<reference evidence="12 13" key="1">
    <citation type="submission" date="2016-10" db="EMBL/GenBank/DDBJ databases">
        <authorList>
            <person name="de Groot N.N."/>
        </authorList>
    </citation>
    <scope>NUCLEOTIDE SEQUENCE [LARGE SCALE GENOMIC DNA]</scope>
    <source>
        <strain evidence="12 13">CGMCC 1.7659</strain>
    </source>
</reference>
<evidence type="ECO:0000256" key="1">
    <source>
        <dbReference type="ARBA" id="ARBA00003321"/>
    </source>
</evidence>